<organism evidence="1 2">
    <name type="scientific">Candidatus Falkowbacteria bacterium RIFCSPHIGHO2_02_FULL_42_9</name>
    <dbReference type="NCBI Taxonomy" id="1797986"/>
    <lineage>
        <taxon>Bacteria</taxon>
        <taxon>Candidatus Falkowiibacteriota</taxon>
    </lineage>
</organism>
<accession>A0A1F5S9B0</accession>
<sequence>MENTDMQNNHLAIFKGKKIRKTIYHKEWWFSFVDVVEALTDSPTPRQYWSKVKQRESIDLQLSPILVQLKLEAADGKYYETDNELIAICDKFKA</sequence>
<evidence type="ECO:0008006" key="3">
    <source>
        <dbReference type="Google" id="ProtNLM"/>
    </source>
</evidence>
<name>A0A1F5S9B0_9BACT</name>
<dbReference type="AlphaFoldDB" id="A0A1F5S9B0"/>
<dbReference type="EMBL" id="MFFT01000016">
    <property type="protein sequence ID" value="OGF23300.1"/>
    <property type="molecule type" value="Genomic_DNA"/>
</dbReference>
<gene>
    <name evidence="1" type="ORF">A3D45_01680</name>
</gene>
<dbReference type="Proteomes" id="UP000176877">
    <property type="component" value="Unassembled WGS sequence"/>
</dbReference>
<proteinExistence type="predicted"/>
<protein>
    <recommendedName>
        <fullName evidence="3">Bro-N domain-containing protein</fullName>
    </recommendedName>
</protein>
<reference evidence="1 2" key="1">
    <citation type="journal article" date="2016" name="Nat. Commun.">
        <title>Thousands of microbial genomes shed light on interconnected biogeochemical processes in an aquifer system.</title>
        <authorList>
            <person name="Anantharaman K."/>
            <person name="Brown C.T."/>
            <person name="Hug L.A."/>
            <person name="Sharon I."/>
            <person name="Castelle C.J."/>
            <person name="Probst A.J."/>
            <person name="Thomas B.C."/>
            <person name="Singh A."/>
            <person name="Wilkins M.J."/>
            <person name="Karaoz U."/>
            <person name="Brodie E.L."/>
            <person name="Williams K.H."/>
            <person name="Hubbard S.S."/>
            <person name="Banfield J.F."/>
        </authorList>
    </citation>
    <scope>NUCLEOTIDE SEQUENCE [LARGE SCALE GENOMIC DNA]</scope>
</reference>
<comment type="caution">
    <text evidence="1">The sequence shown here is derived from an EMBL/GenBank/DDBJ whole genome shotgun (WGS) entry which is preliminary data.</text>
</comment>
<evidence type="ECO:0000313" key="2">
    <source>
        <dbReference type="Proteomes" id="UP000176877"/>
    </source>
</evidence>
<evidence type="ECO:0000313" key="1">
    <source>
        <dbReference type="EMBL" id="OGF23300.1"/>
    </source>
</evidence>